<evidence type="ECO:0000313" key="3">
    <source>
        <dbReference type="Proteomes" id="UP001489004"/>
    </source>
</evidence>
<organism evidence="2 3">
    <name type="scientific">[Myrmecia] bisecta</name>
    <dbReference type="NCBI Taxonomy" id="41462"/>
    <lineage>
        <taxon>Eukaryota</taxon>
        <taxon>Viridiplantae</taxon>
        <taxon>Chlorophyta</taxon>
        <taxon>core chlorophytes</taxon>
        <taxon>Trebouxiophyceae</taxon>
        <taxon>Trebouxiales</taxon>
        <taxon>Trebouxiaceae</taxon>
        <taxon>Myrmecia</taxon>
    </lineage>
</organism>
<protein>
    <recommendedName>
        <fullName evidence="4">DUF3172 domain-containing protein</fullName>
    </recommendedName>
</protein>
<feature type="region of interest" description="Disordered" evidence="1">
    <location>
        <begin position="252"/>
        <end position="272"/>
    </location>
</feature>
<evidence type="ECO:0008006" key="4">
    <source>
        <dbReference type="Google" id="ProtNLM"/>
    </source>
</evidence>
<dbReference type="Pfam" id="PF11371">
    <property type="entry name" value="DUF3172"/>
    <property type="match status" value="1"/>
</dbReference>
<sequence length="272" mass="29668">MWEPPGLEGRGAVAARQLRRGRAFRGIASRSCRGSQVRCEYQRQQRGGPPRDTDYVDDMDFRQQRSNYDYGPPPSSSRPPPGGPPAPPGGGDNNGPGGGMSNFTKALIAGAFIMGMGTGVWFNSEVNFQPNNVASTEILDRQTPSSQICVANGYSSMVFDQRLFVSFNPFNVYVAQTEVKPGCVLRRSNISVLESRKLVMSSEVNNCKRSMNTFAFVGDLGKSPEVSCVYHSEDAENQYLKNPKQAIMGDGYQVRPDLEPQPIGNGNASPKS</sequence>
<feature type="compositionally biased region" description="Gly residues" evidence="1">
    <location>
        <begin position="89"/>
        <end position="99"/>
    </location>
</feature>
<feature type="compositionally biased region" description="Basic and acidic residues" evidence="1">
    <location>
        <begin position="49"/>
        <end position="63"/>
    </location>
</feature>
<dbReference type="InterPro" id="IPR021511">
    <property type="entry name" value="DUF3172"/>
</dbReference>
<feature type="compositionally biased region" description="Pro residues" evidence="1">
    <location>
        <begin position="71"/>
        <end position="88"/>
    </location>
</feature>
<feature type="region of interest" description="Disordered" evidence="1">
    <location>
        <begin position="29"/>
        <end position="99"/>
    </location>
</feature>
<proteinExistence type="predicted"/>
<evidence type="ECO:0000256" key="1">
    <source>
        <dbReference type="SAM" id="MobiDB-lite"/>
    </source>
</evidence>
<name>A0AAW1PB62_9CHLO</name>
<comment type="caution">
    <text evidence="2">The sequence shown here is derived from an EMBL/GenBank/DDBJ whole genome shotgun (WGS) entry which is preliminary data.</text>
</comment>
<dbReference type="AlphaFoldDB" id="A0AAW1PB62"/>
<accession>A0AAW1PB62</accession>
<reference evidence="2 3" key="1">
    <citation type="journal article" date="2024" name="Nat. Commun.">
        <title>Phylogenomics reveals the evolutionary origins of lichenization in chlorophyte algae.</title>
        <authorList>
            <person name="Puginier C."/>
            <person name="Libourel C."/>
            <person name="Otte J."/>
            <person name="Skaloud P."/>
            <person name="Haon M."/>
            <person name="Grisel S."/>
            <person name="Petersen M."/>
            <person name="Berrin J.G."/>
            <person name="Delaux P.M."/>
            <person name="Dal Grande F."/>
            <person name="Keller J."/>
        </authorList>
    </citation>
    <scope>NUCLEOTIDE SEQUENCE [LARGE SCALE GENOMIC DNA]</scope>
    <source>
        <strain evidence="2 3">SAG 2043</strain>
    </source>
</reference>
<dbReference type="EMBL" id="JALJOR010000013">
    <property type="protein sequence ID" value="KAK9807055.1"/>
    <property type="molecule type" value="Genomic_DNA"/>
</dbReference>
<dbReference type="Proteomes" id="UP001489004">
    <property type="component" value="Unassembled WGS sequence"/>
</dbReference>
<keyword evidence="3" id="KW-1185">Reference proteome</keyword>
<gene>
    <name evidence="2" type="ORF">WJX72_012203</name>
</gene>
<evidence type="ECO:0000313" key="2">
    <source>
        <dbReference type="EMBL" id="KAK9807055.1"/>
    </source>
</evidence>